<dbReference type="PATRIC" id="fig|1076.23.peg.5714"/>
<keyword evidence="6 9" id="KW-0378">Hydrolase</keyword>
<dbReference type="Proteomes" id="UP000032515">
    <property type="component" value="Unassembled WGS sequence"/>
</dbReference>
<feature type="transmembrane region" description="Helical" evidence="9">
    <location>
        <begin position="93"/>
        <end position="114"/>
    </location>
</feature>
<keyword evidence="4 9" id="KW-0812">Transmembrane</keyword>
<name>A0A0D7E9R1_RHOPL</name>
<gene>
    <name evidence="9" type="primary">lspA</name>
    <name evidence="12" type="ORF">OO17_23885</name>
</gene>
<reference evidence="12 13" key="1">
    <citation type="submission" date="2014-11" db="EMBL/GenBank/DDBJ databases">
        <title>Genomics and ecophysiology of heterotrophic nitrogen fixing bacteria isolated from estuarine surface water.</title>
        <authorList>
            <person name="Bentzon-Tilia M."/>
            <person name="Severin I."/>
            <person name="Hansen L.H."/>
            <person name="Riemann L."/>
        </authorList>
    </citation>
    <scope>NUCLEOTIDE SEQUENCE [LARGE SCALE GENOMIC DNA]</scope>
    <source>
        <strain evidence="12 13">BAL398</strain>
    </source>
</reference>
<feature type="active site" evidence="9">
    <location>
        <position position="119"/>
    </location>
</feature>
<keyword evidence="3 9" id="KW-0645">Protease</keyword>
<feature type="transmembrane region" description="Helical" evidence="9">
    <location>
        <begin position="68"/>
        <end position="86"/>
    </location>
</feature>
<evidence type="ECO:0000256" key="5">
    <source>
        <dbReference type="ARBA" id="ARBA00022750"/>
    </source>
</evidence>
<dbReference type="GO" id="GO:0004190">
    <property type="term" value="F:aspartic-type endopeptidase activity"/>
    <property type="evidence" value="ECO:0007669"/>
    <property type="project" value="UniProtKB-UniRule"/>
</dbReference>
<keyword evidence="5 9" id="KW-0064">Aspartyl protease</keyword>
<protein>
    <recommendedName>
        <fullName evidence="9">Lipoprotein signal peptidase</fullName>
        <ecNumber evidence="9">3.4.23.36</ecNumber>
    </recommendedName>
    <alternativeName>
        <fullName evidence="9">Prolipoprotein signal peptidase</fullName>
    </alternativeName>
    <alternativeName>
        <fullName evidence="9">Signal peptidase II</fullName>
        <shortName evidence="9">SPase II</shortName>
    </alternativeName>
</protein>
<comment type="function">
    <text evidence="9 10">This protein specifically catalyzes the removal of signal peptides from prolipoproteins.</text>
</comment>
<dbReference type="EMBL" id="JXXE01000543">
    <property type="protein sequence ID" value="KIZ37205.1"/>
    <property type="molecule type" value="Genomic_DNA"/>
</dbReference>
<dbReference type="HAMAP" id="MF_00161">
    <property type="entry name" value="LspA"/>
    <property type="match status" value="1"/>
</dbReference>
<comment type="catalytic activity">
    <reaction evidence="9 10">
        <text>Release of signal peptides from bacterial membrane prolipoproteins. Hydrolyzes -Xaa-Yaa-Zaa-|-(S,diacylglyceryl)Cys-, in which Xaa is hydrophobic (preferably Leu), and Yaa (Ala or Ser) and Zaa (Gly or Ala) have small, neutral side chains.</text>
        <dbReference type="EC" id="3.4.23.36"/>
    </reaction>
</comment>
<dbReference type="RefSeq" id="WP_044416428.1">
    <property type="nucleotide sequence ID" value="NZ_JXXE01000543.1"/>
</dbReference>
<dbReference type="PANTHER" id="PTHR33695">
    <property type="entry name" value="LIPOPROTEIN SIGNAL PEPTIDASE"/>
    <property type="match status" value="1"/>
</dbReference>
<feature type="transmembrane region" description="Helical" evidence="9">
    <location>
        <begin position="134"/>
        <end position="153"/>
    </location>
</feature>
<dbReference type="UniPathway" id="UPA00665"/>
<sequence length="165" mass="17620">MTPALRLGIITATLALALDQASKLWLLYVFNIARRGAVEVTPFFDLVLAWNTGISYGWFADQGPTGQAIMLAVKAIAVVALAFWMARSTTRTATFGLGLIIGGAIGNAIDRLAHGAVVDFALFHLRFGDKTYNWYVFNLADVAIVVGVAALLYDSFVGVPAAKAP</sequence>
<comment type="pathway">
    <text evidence="9">Protein modification; lipoprotein biosynthesis (signal peptide cleavage).</text>
</comment>
<dbReference type="PROSITE" id="PS00855">
    <property type="entry name" value="SPASE_II"/>
    <property type="match status" value="1"/>
</dbReference>
<organism evidence="12 13">
    <name type="scientific">Rhodopseudomonas palustris</name>
    <dbReference type="NCBI Taxonomy" id="1076"/>
    <lineage>
        <taxon>Bacteria</taxon>
        <taxon>Pseudomonadati</taxon>
        <taxon>Pseudomonadota</taxon>
        <taxon>Alphaproteobacteria</taxon>
        <taxon>Hyphomicrobiales</taxon>
        <taxon>Nitrobacteraceae</taxon>
        <taxon>Rhodopseudomonas</taxon>
    </lineage>
</organism>
<comment type="caution">
    <text evidence="9">Lacks conserved residue(s) required for the propagation of feature annotation.</text>
</comment>
<evidence type="ECO:0000256" key="8">
    <source>
        <dbReference type="ARBA" id="ARBA00023136"/>
    </source>
</evidence>
<evidence type="ECO:0000256" key="1">
    <source>
        <dbReference type="ARBA" id="ARBA00006139"/>
    </source>
</evidence>
<evidence type="ECO:0000256" key="7">
    <source>
        <dbReference type="ARBA" id="ARBA00022989"/>
    </source>
</evidence>
<dbReference type="EC" id="3.4.23.36" evidence="9"/>
<keyword evidence="7 9" id="KW-1133">Transmembrane helix</keyword>
<dbReference type="GO" id="GO:0005886">
    <property type="term" value="C:plasma membrane"/>
    <property type="evidence" value="ECO:0007669"/>
    <property type="project" value="UniProtKB-SubCell"/>
</dbReference>
<dbReference type="PANTHER" id="PTHR33695:SF1">
    <property type="entry name" value="LIPOPROTEIN SIGNAL PEPTIDASE"/>
    <property type="match status" value="1"/>
</dbReference>
<keyword evidence="12" id="KW-0449">Lipoprotein</keyword>
<evidence type="ECO:0000256" key="4">
    <source>
        <dbReference type="ARBA" id="ARBA00022692"/>
    </source>
</evidence>
<accession>A0A0D7E9R1</accession>
<feature type="active site" evidence="9">
    <location>
        <position position="141"/>
    </location>
</feature>
<dbReference type="GO" id="GO:0006508">
    <property type="term" value="P:proteolysis"/>
    <property type="evidence" value="ECO:0007669"/>
    <property type="project" value="UniProtKB-KW"/>
</dbReference>
<evidence type="ECO:0000256" key="11">
    <source>
        <dbReference type="RuleBase" id="RU004181"/>
    </source>
</evidence>
<evidence type="ECO:0000256" key="6">
    <source>
        <dbReference type="ARBA" id="ARBA00022801"/>
    </source>
</evidence>
<evidence type="ECO:0000256" key="3">
    <source>
        <dbReference type="ARBA" id="ARBA00022670"/>
    </source>
</evidence>
<comment type="caution">
    <text evidence="12">The sequence shown here is derived from an EMBL/GenBank/DDBJ whole genome shotgun (WGS) entry which is preliminary data.</text>
</comment>
<evidence type="ECO:0000313" key="12">
    <source>
        <dbReference type="EMBL" id="KIZ37205.1"/>
    </source>
</evidence>
<comment type="similarity">
    <text evidence="1 9 11">Belongs to the peptidase A8 family.</text>
</comment>
<dbReference type="AlphaFoldDB" id="A0A0D7E9R1"/>
<evidence type="ECO:0000313" key="13">
    <source>
        <dbReference type="Proteomes" id="UP000032515"/>
    </source>
</evidence>
<dbReference type="NCBIfam" id="TIGR00077">
    <property type="entry name" value="lspA"/>
    <property type="match status" value="1"/>
</dbReference>
<evidence type="ECO:0000256" key="2">
    <source>
        <dbReference type="ARBA" id="ARBA00022475"/>
    </source>
</evidence>
<keyword evidence="8 9" id="KW-0472">Membrane</keyword>
<keyword evidence="2 9" id="KW-1003">Cell membrane</keyword>
<dbReference type="PRINTS" id="PR00781">
    <property type="entry name" value="LIPOSIGPTASE"/>
</dbReference>
<comment type="subcellular location">
    <subcellularLocation>
        <location evidence="9">Cell membrane</location>
        <topology evidence="9">Multi-pass membrane protein</topology>
    </subcellularLocation>
</comment>
<dbReference type="InterPro" id="IPR001872">
    <property type="entry name" value="Peptidase_A8"/>
</dbReference>
<dbReference type="Pfam" id="PF01252">
    <property type="entry name" value="Peptidase_A8"/>
    <property type="match status" value="1"/>
</dbReference>
<evidence type="ECO:0000256" key="9">
    <source>
        <dbReference type="HAMAP-Rule" id="MF_00161"/>
    </source>
</evidence>
<evidence type="ECO:0000256" key="10">
    <source>
        <dbReference type="RuleBase" id="RU000594"/>
    </source>
</evidence>
<proteinExistence type="inferred from homology"/>
<dbReference type="OrthoDB" id="9810259at2"/>